<dbReference type="KEGG" id="kco:BWI95_13760"/>
<dbReference type="PRINTS" id="PR00081">
    <property type="entry name" value="GDHRDH"/>
</dbReference>
<evidence type="ECO:0000256" key="1">
    <source>
        <dbReference type="ARBA" id="ARBA00006484"/>
    </source>
</evidence>
<sequence>MYTYKDLNTKNVLVSGASGDIGLAICEKYLDQNCNVFAIFKSNAEPLRLLSETHDNGHRLTVLQCDLANPASVGDLVIHLGSAIERLDVLVNNAGIVKDNLFSSMSFDDFNTVIETNVLSTFHLTKAVLKLLRSAEGATIINVASIAGIISSVGQANYSASKGALLGFTRTLAAELAPRGIRVNAVAPGMIASKMVKKVSRTVVRDVTNSIPLKRLGDCNEVANTIVWLSSSVSSYIVGQTIVIDGGLVMR</sequence>
<keyword evidence="2" id="KW-0560">Oxidoreductase</keyword>
<dbReference type="Proteomes" id="UP000187148">
    <property type="component" value="Chromosome"/>
</dbReference>
<reference evidence="4 5" key="1">
    <citation type="submission" date="2017-01" db="EMBL/GenBank/DDBJ databases">
        <authorList>
            <person name="Cao J.-M."/>
        </authorList>
    </citation>
    <scope>NUCLEOTIDE SEQUENCE [LARGE SCALE GENOMIC DNA]</scope>
    <source>
        <strain evidence="4 5">888-76</strain>
    </source>
</reference>
<feature type="domain" description="Ketoreductase" evidence="3">
    <location>
        <begin position="10"/>
        <end position="194"/>
    </location>
</feature>
<evidence type="ECO:0000313" key="5">
    <source>
        <dbReference type="Proteomes" id="UP000187148"/>
    </source>
</evidence>
<dbReference type="InterPro" id="IPR002347">
    <property type="entry name" value="SDR_fam"/>
</dbReference>
<dbReference type="EMBL" id="CP019445">
    <property type="protein sequence ID" value="APZ06036.1"/>
    <property type="molecule type" value="Genomic_DNA"/>
</dbReference>
<dbReference type="NCBIfam" id="NF009466">
    <property type="entry name" value="PRK12826.1-2"/>
    <property type="match status" value="1"/>
</dbReference>
<dbReference type="SUPFAM" id="SSF51735">
    <property type="entry name" value="NAD(P)-binding Rossmann-fold domains"/>
    <property type="match status" value="1"/>
</dbReference>
<dbReference type="InterPro" id="IPR020904">
    <property type="entry name" value="Sc_DH/Rdtase_CS"/>
</dbReference>
<comment type="similarity">
    <text evidence="1">Belongs to the short-chain dehydrogenases/reductases (SDR) family.</text>
</comment>
<dbReference type="InterPro" id="IPR036291">
    <property type="entry name" value="NAD(P)-bd_dom_sf"/>
</dbReference>
<dbReference type="GO" id="GO:0032787">
    <property type="term" value="P:monocarboxylic acid metabolic process"/>
    <property type="evidence" value="ECO:0007669"/>
    <property type="project" value="UniProtKB-ARBA"/>
</dbReference>
<dbReference type="FunFam" id="3.40.50.720:FF:000173">
    <property type="entry name" value="3-oxoacyl-[acyl-carrier protein] reductase"/>
    <property type="match status" value="1"/>
</dbReference>
<dbReference type="AlphaFoldDB" id="A0A807LHF5"/>
<dbReference type="GO" id="GO:0016491">
    <property type="term" value="F:oxidoreductase activity"/>
    <property type="evidence" value="ECO:0007669"/>
    <property type="project" value="UniProtKB-KW"/>
</dbReference>
<dbReference type="Pfam" id="PF13561">
    <property type="entry name" value="adh_short_C2"/>
    <property type="match status" value="1"/>
</dbReference>
<evidence type="ECO:0000256" key="2">
    <source>
        <dbReference type="ARBA" id="ARBA00023002"/>
    </source>
</evidence>
<keyword evidence="5" id="KW-1185">Reference proteome</keyword>
<gene>
    <name evidence="4" type="ORF">BWI95_13760</name>
</gene>
<dbReference type="PRINTS" id="PR00080">
    <property type="entry name" value="SDRFAMILY"/>
</dbReference>
<evidence type="ECO:0000259" key="3">
    <source>
        <dbReference type="SMART" id="SM00822"/>
    </source>
</evidence>
<dbReference type="PANTHER" id="PTHR42879:SF2">
    <property type="entry name" value="3-OXOACYL-[ACYL-CARRIER-PROTEIN] REDUCTASE FABG"/>
    <property type="match status" value="1"/>
</dbReference>
<dbReference type="InterPro" id="IPR050259">
    <property type="entry name" value="SDR"/>
</dbReference>
<dbReference type="InterPro" id="IPR057326">
    <property type="entry name" value="KR_dom"/>
</dbReference>
<organism evidence="4 5">
    <name type="scientific">Kosakonia cowanii JCM 10956 = DSM 18146</name>
    <dbReference type="NCBI Taxonomy" id="1300165"/>
    <lineage>
        <taxon>Bacteria</taxon>
        <taxon>Pseudomonadati</taxon>
        <taxon>Pseudomonadota</taxon>
        <taxon>Gammaproteobacteria</taxon>
        <taxon>Enterobacterales</taxon>
        <taxon>Enterobacteriaceae</taxon>
        <taxon>Kosakonia</taxon>
    </lineage>
</organism>
<dbReference type="SMART" id="SM00822">
    <property type="entry name" value="PKS_KR"/>
    <property type="match status" value="1"/>
</dbReference>
<dbReference type="PROSITE" id="PS00061">
    <property type="entry name" value="ADH_SHORT"/>
    <property type="match status" value="1"/>
</dbReference>
<accession>A0A807LHF5</accession>
<proteinExistence type="inferred from homology"/>
<evidence type="ECO:0000313" key="4">
    <source>
        <dbReference type="EMBL" id="APZ06036.1"/>
    </source>
</evidence>
<dbReference type="PANTHER" id="PTHR42879">
    <property type="entry name" value="3-OXOACYL-(ACYL-CARRIER-PROTEIN) REDUCTASE"/>
    <property type="match status" value="1"/>
</dbReference>
<dbReference type="RefSeq" id="WP_076769655.1">
    <property type="nucleotide sequence ID" value="NZ_CP019445.1"/>
</dbReference>
<protein>
    <submittedName>
        <fullName evidence="4">3-oxoacyl-ACP reductase</fullName>
    </submittedName>
</protein>
<name>A0A807LHF5_9ENTR</name>
<dbReference type="Gene3D" id="3.40.50.720">
    <property type="entry name" value="NAD(P)-binding Rossmann-like Domain"/>
    <property type="match status" value="1"/>
</dbReference>